<accession>A0A5N4D7V2</accession>
<dbReference type="GO" id="GO:0016082">
    <property type="term" value="P:synaptic vesicle priming"/>
    <property type="evidence" value="ECO:0007669"/>
    <property type="project" value="TreeGrafter"/>
</dbReference>
<dbReference type="Pfam" id="PF16165">
    <property type="entry name" value="Ferlin_C"/>
    <property type="match status" value="1"/>
</dbReference>
<comment type="subcellular location">
    <subcellularLocation>
        <location evidence="1">Membrane</location>
    </subcellularLocation>
</comment>
<evidence type="ECO:0000256" key="2">
    <source>
        <dbReference type="ARBA" id="ARBA00022692"/>
    </source>
</evidence>
<dbReference type="PANTHER" id="PTHR12546:SF32">
    <property type="entry name" value="OTOFERLIN"/>
    <property type="match status" value="1"/>
</dbReference>
<dbReference type="GO" id="GO:0007009">
    <property type="term" value="P:plasma membrane organization"/>
    <property type="evidence" value="ECO:0007669"/>
    <property type="project" value="TreeGrafter"/>
</dbReference>
<evidence type="ECO:0000313" key="8">
    <source>
        <dbReference type="EMBL" id="KAB1267130.1"/>
    </source>
</evidence>
<comment type="caution">
    <text evidence="8">The sequence shown here is derived from an EMBL/GenBank/DDBJ whole genome shotgun (WGS) entry which is preliminary data.</text>
</comment>
<gene>
    <name evidence="8" type="primary">Otoferlin</name>
    <name evidence="8" type="ORF">Cadr_000017913</name>
</gene>
<keyword evidence="2 6" id="KW-0812">Transmembrane</keyword>
<evidence type="ECO:0000256" key="4">
    <source>
        <dbReference type="ARBA" id="ARBA00022989"/>
    </source>
</evidence>
<reference evidence="8 9" key="1">
    <citation type="journal article" date="2019" name="Mol. Ecol. Resour.">
        <title>Improving Illumina assemblies with Hi-C and long reads: an example with the North African dromedary.</title>
        <authorList>
            <person name="Elbers J.P."/>
            <person name="Rogers M.F."/>
            <person name="Perelman P.L."/>
            <person name="Proskuryakova A.A."/>
            <person name="Serdyukova N.A."/>
            <person name="Johnson W.E."/>
            <person name="Horin P."/>
            <person name="Corander J."/>
            <person name="Murphy D."/>
            <person name="Burger P.A."/>
        </authorList>
    </citation>
    <scope>NUCLEOTIDE SEQUENCE [LARGE SCALE GENOMIC DNA]</scope>
    <source>
        <strain evidence="8">Drom800</strain>
        <tissue evidence="8">Blood</tissue>
    </source>
</reference>
<keyword evidence="3" id="KW-0677">Repeat</keyword>
<sequence>MGPHCNYSIGELPKKQTAGCDRPDTAFVWFLNPLKSIKYLICTRYKWLIIKTVLALLGLLMLALFLYSLPGYMVKKLLGA</sequence>
<keyword evidence="4 6" id="KW-1133">Transmembrane helix</keyword>
<dbReference type="GO" id="GO:0005509">
    <property type="term" value="F:calcium ion binding"/>
    <property type="evidence" value="ECO:0007669"/>
    <property type="project" value="TreeGrafter"/>
</dbReference>
<dbReference type="AlphaFoldDB" id="A0A5N4D7V2"/>
<dbReference type="PANTHER" id="PTHR12546">
    <property type="entry name" value="FER-1-LIKE"/>
    <property type="match status" value="1"/>
</dbReference>
<proteinExistence type="predicted"/>
<organism evidence="8 9">
    <name type="scientific">Camelus dromedarius</name>
    <name type="common">Dromedary</name>
    <name type="synonym">Arabian camel</name>
    <dbReference type="NCBI Taxonomy" id="9838"/>
    <lineage>
        <taxon>Eukaryota</taxon>
        <taxon>Metazoa</taxon>
        <taxon>Chordata</taxon>
        <taxon>Craniata</taxon>
        <taxon>Vertebrata</taxon>
        <taxon>Euteleostomi</taxon>
        <taxon>Mammalia</taxon>
        <taxon>Eutheria</taxon>
        <taxon>Laurasiatheria</taxon>
        <taxon>Artiodactyla</taxon>
        <taxon>Tylopoda</taxon>
        <taxon>Camelidae</taxon>
        <taxon>Camelus</taxon>
    </lineage>
</organism>
<evidence type="ECO:0000256" key="1">
    <source>
        <dbReference type="ARBA" id="ARBA00004370"/>
    </source>
</evidence>
<protein>
    <submittedName>
        <fullName evidence="8">Otoferlin</fullName>
    </submittedName>
</protein>
<evidence type="ECO:0000256" key="3">
    <source>
        <dbReference type="ARBA" id="ARBA00022737"/>
    </source>
</evidence>
<dbReference type="InterPro" id="IPR032362">
    <property type="entry name" value="Ferlin_C"/>
</dbReference>
<feature type="domain" description="Ferlin C-terminal" evidence="7">
    <location>
        <begin position="20"/>
        <end position="77"/>
    </location>
</feature>
<name>A0A5N4D7V2_CAMDR</name>
<keyword evidence="5 6" id="KW-0472">Membrane</keyword>
<evidence type="ECO:0000256" key="5">
    <source>
        <dbReference type="ARBA" id="ARBA00023136"/>
    </source>
</evidence>
<keyword evidence="9" id="KW-1185">Reference proteome</keyword>
<feature type="transmembrane region" description="Helical" evidence="6">
    <location>
        <begin position="48"/>
        <end position="69"/>
    </location>
</feature>
<dbReference type="GO" id="GO:0048787">
    <property type="term" value="C:presynaptic active zone membrane"/>
    <property type="evidence" value="ECO:0007669"/>
    <property type="project" value="TreeGrafter"/>
</dbReference>
<dbReference type="Proteomes" id="UP000299084">
    <property type="component" value="Unassembled WGS sequence"/>
</dbReference>
<evidence type="ECO:0000256" key="6">
    <source>
        <dbReference type="SAM" id="Phobius"/>
    </source>
</evidence>
<dbReference type="InterPro" id="IPR037721">
    <property type="entry name" value="Ferlin"/>
</dbReference>
<evidence type="ECO:0000313" key="9">
    <source>
        <dbReference type="Proteomes" id="UP000299084"/>
    </source>
</evidence>
<dbReference type="GO" id="GO:0030672">
    <property type="term" value="C:synaptic vesicle membrane"/>
    <property type="evidence" value="ECO:0007669"/>
    <property type="project" value="TreeGrafter"/>
</dbReference>
<dbReference type="EMBL" id="JWIN03000015">
    <property type="protein sequence ID" value="KAB1267130.1"/>
    <property type="molecule type" value="Genomic_DNA"/>
</dbReference>
<dbReference type="GO" id="GO:0035612">
    <property type="term" value="F:AP-2 adaptor complex binding"/>
    <property type="evidence" value="ECO:0007669"/>
    <property type="project" value="TreeGrafter"/>
</dbReference>
<evidence type="ECO:0000259" key="7">
    <source>
        <dbReference type="Pfam" id="PF16165"/>
    </source>
</evidence>